<dbReference type="AlphaFoldDB" id="A0A1M7KZT3"/>
<accession>A0A1M7KZT3</accession>
<proteinExistence type="predicted"/>
<protein>
    <recommendedName>
        <fullName evidence="3">SnoaL-like domain-containing protein</fullName>
    </recommendedName>
</protein>
<organism evidence="1 2">
    <name type="scientific">Cryptosporangium aurantiacum</name>
    <dbReference type="NCBI Taxonomy" id="134849"/>
    <lineage>
        <taxon>Bacteria</taxon>
        <taxon>Bacillati</taxon>
        <taxon>Actinomycetota</taxon>
        <taxon>Actinomycetes</taxon>
        <taxon>Cryptosporangiales</taxon>
        <taxon>Cryptosporangiaceae</taxon>
        <taxon>Cryptosporangium</taxon>
    </lineage>
</organism>
<reference evidence="1 2" key="1">
    <citation type="submission" date="2016-11" db="EMBL/GenBank/DDBJ databases">
        <authorList>
            <person name="Jaros S."/>
            <person name="Januszkiewicz K."/>
            <person name="Wedrychowicz H."/>
        </authorList>
    </citation>
    <scope>NUCLEOTIDE SEQUENCE [LARGE SCALE GENOMIC DNA]</scope>
    <source>
        <strain evidence="1 2">DSM 46144</strain>
    </source>
</reference>
<evidence type="ECO:0000313" key="2">
    <source>
        <dbReference type="Proteomes" id="UP000184440"/>
    </source>
</evidence>
<sequence>MADVESVVRGYVGLVRAGRVDDAVQLVDHSSARHVLASLWRAVAEAVTDPDDPLHCLRGGWEHDLSWLGEFDIAERVRWSETGSHLCADVTYRGVLTELELSFWVKPAASGWIVAGPATLW</sequence>
<evidence type="ECO:0008006" key="3">
    <source>
        <dbReference type="Google" id="ProtNLM"/>
    </source>
</evidence>
<name>A0A1M7KZT3_9ACTN</name>
<dbReference type="Proteomes" id="UP000184440">
    <property type="component" value="Unassembled WGS sequence"/>
</dbReference>
<gene>
    <name evidence="1" type="ORF">SAMN05443668_1011310</name>
</gene>
<evidence type="ECO:0000313" key="1">
    <source>
        <dbReference type="EMBL" id="SHM71089.1"/>
    </source>
</evidence>
<keyword evidence="2" id="KW-1185">Reference proteome</keyword>
<dbReference type="EMBL" id="FRCS01000001">
    <property type="protein sequence ID" value="SHM71089.1"/>
    <property type="molecule type" value="Genomic_DNA"/>
</dbReference>